<dbReference type="SUPFAM" id="SSF48264">
    <property type="entry name" value="Cytochrome P450"/>
    <property type="match status" value="1"/>
</dbReference>
<keyword evidence="9" id="KW-0812">Transmembrane</keyword>
<evidence type="ECO:0000256" key="2">
    <source>
        <dbReference type="ARBA" id="ARBA00005179"/>
    </source>
</evidence>
<evidence type="ECO:0000256" key="3">
    <source>
        <dbReference type="ARBA" id="ARBA00010617"/>
    </source>
</evidence>
<dbReference type="OrthoDB" id="6692864at2759"/>
<comment type="pathway">
    <text evidence="2">Secondary metabolite biosynthesis.</text>
</comment>
<dbReference type="InterPro" id="IPR036396">
    <property type="entry name" value="Cyt_P450_sf"/>
</dbReference>
<evidence type="ECO:0000313" key="10">
    <source>
        <dbReference type="EMBL" id="KAF7303625.1"/>
    </source>
</evidence>
<dbReference type="PANTHER" id="PTHR24305:SF187">
    <property type="entry name" value="P450, PUTATIVE (EUROFUNG)-RELATED"/>
    <property type="match status" value="1"/>
</dbReference>
<keyword evidence="9" id="KW-0472">Membrane</keyword>
<dbReference type="InterPro" id="IPR050121">
    <property type="entry name" value="Cytochrome_P450_monoxygenase"/>
</dbReference>
<dbReference type="InterPro" id="IPR001128">
    <property type="entry name" value="Cyt_P450"/>
</dbReference>
<comment type="cofactor">
    <cofactor evidence="1 8">
        <name>heme</name>
        <dbReference type="ChEBI" id="CHEBI:30413"/>
    </cofactor>
</comment>
<evidence type="ECO:0000256" key="6">
    <source>
        <dbReference type="ARBA" id="ARBA00023004"/>
    </source>
</evidence>
<evidence type="ECO:0000256" key="8">
    <source>
        <dbReference type="PIRSR" id="PIRSR602401-1"/>
    </source>
</evidence>
<feature type="binding site" description="axial binding residue" evidence="8">
    <location>
        <position position="481"/>
    </location>
    <ligand>
        <name>heme</name>
        <dbReference type="ChEBI" id="CHEBI:30413"/>
    </ligand>
    <ligandPart>
        <name>Fe</name>
        <dbReference type="ChEBI" id="CHEBI:18248"/>
    </ligandPart>
</feature>
<evidence type="ECO:0000313" key="11">
    <source>
        <dbReference type="Proteomes" id="UP000636479"/>
    </source>
</evidence>
<keyword evidence="7" id="KW-0503">Monooxygenase</keyword>
<accession>A0A8H6STF3</accession>
<keyword evidence="4 8" id="KW-0479">Metal-binding</keyword>
<reference evidence="10" key="1">
    <citation type="submission" date="2020-05" db="EMBL/GenBank/DDBJ databases">
        <title>Mycena genomes resolve the evolution of fungal bioluminescence.</title>
        <authorList>
            <person name="Tsai I.J."/>
        </authorList>
    </citation>
    <scope>NUCLEOTIDE SEQUENCE</scope>
    <source>
        <strain evidence="10">171206Taipei</strain>
    </source>
</reference>
<proteinExistence type="inferred from homology"/>
<organism evidence="10 11">
    <name type="scientific">Mycena indigotica</name>
    <dbReference type="NCBI Taxonomy" id="2126181"/>
    <lineage>
        <taxon>Eukaryota</taxon>
        <taxon>Fungi</taxon>
        <taxon>Dikarya</taxon>
        <taxon>Basidiomycota</taxon>
        <taxon>Agaricomycotina</taxon>
        <taxon>Agaricomycetes</taxon>
        <taxon>Agaricomycetidae</taxon>
        <taxon>Agaricales</taxon>
        <taxon>Marasmiineae</taxon>
        <taxon>Mycenaceae</taxon>
        <taxon>Mycena</taxon>
    </lineage>
</organism>
<dbReference type="Gene3D" id="1.10.630.10">
    <property type="entry name" value="Cytochrome P450"/>
    <property type="match status" value="1"/>
</dbReference>
<keyword evidence="8" id="KW-0349">Heme</keyword>
<feature type="transmembrane region" description="Helical" evidence="9">
    <location>
        <begin position="30"/>
        <end position="47"/>
    </location>
</feature>
<evidence type="ECO:0000256" key="4">
    <source>
        <dbReference type="ARBA" id="ARBA00022723"/>
    </source>
</evidence>
<dbReference type="Pfam" id="PF00067">
    <property type="entry name" value="p450"/>
    <property type="match status" value="1"/>
</dbReference>
<evidence type="ECO:0000256" key="1">
    <source>
        <dbReference type="ARBA" id="ARBA00001971"/>
    </source>
</evidence>
<comment type="similarity">
    <text evidence="3">Belongs to the cytochrome P450 family.</text>
</comment>
<gene>
    <name evidence="10" type="ORF">MIND_00591800</name>
</gene>
<dbReference type="InterPro" id="IPR002401">
    <property type="entry name" value="Cyt_P450_E_grp-I"/>
</dbReference>
<evidence type="ECO:0000256" key="9">
    <source>
        <dbReference type="SAM" id="Phobius"/>
    </source>
</evidence>
<keyword evidence="9" id="KW-1133">Transmembrane helix</keyword>
<dbReference type="GO" id="GO:0004497">
    <property type="term" value="F:monooxygenase activity"/>
    <property type="evidence" value="ECO:0007669"/>
    <property type="project" value="UniProtKB-KW"/>
</dbReference>
<dbReference type="GO" id="GO:0005506">
    <property type="term" value="F:iron ion binding"/>
    <property type="evidence" value="ECO:0007669"/>
    <property type="project" value="InterPro"/>
</dbReference>
<dbReference type="AlphaFoldDB" id="A0A8H6STF3"/>
<protein>
    <recommendedName>
        <fullName evidence="12">Cytochrome P450</fullName>
    </recommendedName>
</protein>
<dbReference type="EMBL" id="JACAZF010000005">
    <property type="protein sequence ID" value="KAF7303625.1"/>
    <property type="molecule type" value="Genomic_DNA"/>
</dbReference>
<feature type="transmembrane region" description="Helical" evidence="9">
    <location>
        <begin position="54"/>
        <end position="74"/>
    </location>
</feature>
<dbReference type="PANTHER" id="PTHR24305">
    <property type="entry name" value="CYTOCHROME P450"/>
    <property type="match status" value="1"/>
</dbReference>
<keyword evidence="11" id="KW-1185">Reference proteome</keyword>
<name>A0A8H6STF3_9AGAR</name>
<comment type="caution">
    <text evidence="10">The sequence shown here is derived from an EMBL/GenBank/DDBJ whole genome shotgun (WGS) entry which is preliminary data.</text>
</comment>
<keyword evidence="6 8" id="KW-0408">Iron</keyword>
<dbReference type="GO" id="GO:0020037">
    <property type="term" value="F:heme binding"/>
    <property type="evidence" value="ECO:0007669"/>
    <property type="project" value="InterPro"/>
</dbReference>
<keyword evidence="5" id="KW-0560">Oxidoreductase</keyword>
<dbReference type="RefSeq" id="XP_037220597.1">
    <property type="nucleotide sequence ID" value="XM_037362676.1"/>
</dbReference>
<dbReference type="PRINTS" id="PR00463">
    <property type="entry name" value="EP450I"/>
</dbReference>
<dbReference type="GO" id="GO:0016705">
    <property type="term" value="F:oxidoreductase activity, acting on paired donors, with incorporation or reduction of molecular oxygen"/>
    <property type="evidence" value="ECO:0007669"/>
    <property type="project" value="InterPro"/>
</dbReference>
<evidence type="ECO:0000256" key="5">
    <source>
        <dbReference type="ARBA" id="ARBA00023002"/>
    </source>
</evidence>
<evidence type="ECO:0000256" key="7">
    <source>
        <dbReference type="ARBA" id="ARBA00023033"/>
    </source>
</evidence>
<evidence type="ECO:0008006" key="12">
    <source>
        <dbReference type="Google" id="ProtNLM"/>
    </source>
</evidence>
<dbReference type="GeneID" id="59345192"/>
<dbReference type="Proteomes" id="UP000636479">
    <property type="component" value="Unassembled WGS sequence"/>
</dbReference>
<dbReference type="PRINTS" id="PR00385">
    <property type="entry name" value="P450"/>
</dbReference>
<sequence length="536" mass="59976">MESDRLLPTILLALANHLYCNRHEPQAAHTALLVLLLQPPVLVLSLGRRSLVDFALVNLVFFATLALSITAYRLSPWHPLANIPGPYMAKITKLWAVKVGMSGYRHHVLKQLHERYGDCVRIGPNEISVINVDSVKSVLGPRGFQKGQFYNIFSDPNLGTTNLLGLRGDAHANRRRIWNRGMSTESMKGFEVILAKRVAFLLTRLDEFAKSGQKVDIAAWFTYLTSDFMGDMAFGGGFEMMRDAGDKDGVYAANKLGVKLSTIIAQVPWLWPTINLVPTVQRFRVFARQRTKARMAAGPKSHRDLWYHLMDEDGYEKVKPTLAEVVSDSALTIVAGSDTSSMALSSFVWCMISNPDIYARAQAEVDVAYPDLDSIITHSKKHGELKFLTACLQEVLRLFPPVPSAGPRRVPAGDPQLIAGRFFVPEHTQVCVPAWAIHRSEKNFYPSPEGFDPDRWLRPSTEAETLNQAAFMPFSLGAANCAAKNLAWRELLMTASAILKQYDMSFAEPEAEQWVHTIKDFYLTDADELNIKISLR</sequence>